<evidence type="ECO:0000256" key="1">
    <source>
        <dbReference type="ARBA" id="ARBA00037226"/>
    </source>
</evidence>
<comment type="function">
    <text evidence="1">Component of the mitochondrial ribosome (mitoribosome), a dedicated translation machinery responsible for the synthesis of mitochondrial genome-encoded proteins, including at least some of the essential transmembrane subunits of the mitochondrial respiratory chain. The mitoribosomes are attached to the mitochondrial inner membrane and translation products are cotranslationally integrated into the membrane.</text>
</comment>
<evidence type="ECO:0000313" key="5">
    <source>
        <dbReference type="Proteomes" id="UP000772434"/>
    </source>
</evidence>
<dbReference type="GO" id="GO:0046872">
    <property type="term" value="F:metal ion binding"/>
    <property type="evidence" value="ECO:0007669"/>
    <property type="project" value="InterPro"/>
</dbReference>
<accession>A0A9P5PZE6</accession>
<dbReference type="SUPFAM" id="SSF46609">
    <property type="entry name" value="Fe,Mn superoxide dismutase (SOD), N-terminal domain"/>
    <property type="match status" value="1"/>
</dbReference>
<name>A0A9P5PZE6_9AGAR</name>
<dbReference type="OrthoDB" id="275227at2759"/>
<dbReference type="Proteomes" id="UP000772434">
    <property type="component" value="Unassembled WGS sequence"/>
</dbReference>
<dbReference type="PANTHER" id="PTHR43595">
    <property type="entry name" value="37S RIBOSOMAL PROTEIN S26, MITOCHONDRIAL"/>
    <property type="match status" value="1"/>
</dbReference>
<dbReference type="InterPro" id="IPR036324">
    <property type="entry name" value="Mn/Fe_SOD_N_sf"/>
</dbReference>
<dbReference type="InterPro" id="IPR019832">
    <property type="entry name" value="Mn/Fe_SOD_C"/>
</dbReference>
<evidence type="ECO:0000256" key="2">
    <source>
        <dbReference type="SAM" id="MobiDB-lite"/>
    </source>
</evidence>
<evidence type="ECO:0000313" key="4">
    <source>
        <dbReference type="EMBL" id="KAF9071030.1"/>
    </source>
</evidence>
<proteinExistence type="predicted"/>
<keyword evidence="5" id="KW-1185">Reference proteome</keyword>
<dbReference type="GO" id="GO:0004784">
    <property type="term" value="F:superoxide dismutase activity"/>
    <property type="evidence" value="ECO:0007669"/>
    <property type="project" value="InterPro"/>
</dbReference>
<dbReference type="EMBL" id="JADNRY010000035">
    <property type="protein sequence ID" value="KAF9071030.1"/>
    <property type="molecule type" value="Genomic_DNA"/>
</dbReference>
<dbReference type="GO" id="GO:0005737">
    <property type="term" value="C:cytoplasm"/>
    <property type="evidence" value="ECO:0007669"/>
    <property type="project" value="TreeGrafter"/>
</dbReference>
<dbReference type="InterPro" id="IPR036314">
    <property type="entry name" value="SOD_C_sf"/>
</dbReference>
<dbReference type="SUPFAM" id="SSF54719">
    <property type="entry name" value="Fe,Mn superoxide dismutase (SOD), C-terminal domain"/>
    <property type="match status" value="1"/>
</dbReference>
<feature type="compositionally biased region" description="Polar residues" evidence="2">
    <location>
        <begin position="227"/>
        <end position="273"/>
    </location>
</feature>
<gene>
    <name evidence="4" type="ORF">BDP27DRAFT_1322659</name>
</gene>
<evidence type="ECO:0000259" key="3">
    <source>
        <dbReference type="Pfam" id="PF02777"/>
    </source>
</evidence>
<feature type="region of interest" description="Disordered" evidence="2">
    <location>
        <begin position="221"/>
        <end position="302"/>
    </location>
</feature>
<organism evidence="4 5">
    <name type="scientific">Rhodocollybia butyracea</name>
    <dbReference type="NCBI Taxonomy" id="206335"/>
    <lineage>
        <taxon>Eukaryota</taxon>
        <taxon>Fungi</taxon>
        <taxon>Dikarya</taxon>
        <taxon>Basidiomycota</taxon>
        <taxon>Agaricomycotina</taxon>
        <taxon>Agaricomycetes</taxon>
        <taxon>Agaricomycetidae</taxon>
        <taxon>Agaricales</taxon>
        <taxon>Marasmiineae</taxon>
        <taxon>Omphalotaceae</taxon>
        <taxon>Rhodocollybia</taxon>
    </lineage>
</organism>
<protein>
    <submittedName>
        <fullName evidence="4">Manganese/iron superoxide dismutase</fullName>
    </submittedName>
</protein>
<dbReference type="PANTHER" id="PTHR43595:SF2">
    <property type="entry name" value="SMALL RIBOSOMAL SUBUNIT PROTEIN MS42"/>
    <property type="match status" value="1"/>
</dbReference>
<dbReference type="Gene3D" id="3.55.40.20">
    <property type="entry name" value="Iron/manganese superoxide dismutase, C-terminal domain"/>
    <property type="match status" value="2"/>
</dbReference>
<comment type="caution">
    <text evidence="4">The sequence shown here is derived from an EMBL/GenBank/DDBJ whole genome shotgun (WGS) entry which is preliminary data.</text>
</comment>
<reference evidence="4" key="1">
    <citation type="submission" date="2020-11" db="EMBL/GenBank/DDBJ databases">
        <authorList>
            <consortium name="DOE Joint Genome Institute"/>
            <person name="Ahrendt S."/>
            <person name="Riley R."/>
            <person name="Andreopoulos W."/>
            <person name="Labutti K."/>
            <person name="Pangilinan J."/>
            <person name="Ruiz-Duenas F.J."/>
            <person name="Barrasa J.M."/>
            <person name="Sanchez-Garcia M."/>
            <person name="Camarero S."/>
            <person name="Miyauchi S."/>
            <person name="Serrano A."/>
            <person name="Linde D."/>
            <person name="Babiker R."/>
            <person name="Drula E."/>
            <person name="Ayuso-Fernandez I."/>
            <person name="Pacheco R."/>
            <person name="Padilla G."/>
            <person name="Ferreira P."/>
            <person name="Barriuso J."/>
            <person name="Kellner H."/>
            <person name="Castanera R."/>
            <person name="Alfaro M."/>
            <person name="Ramirez L."/>
            <person name="Pisabarro A.G."/>
            <person name="Kuo A."/>
            <person name="Tritt A."/>
            <person name="Lipzen A."/>
            <person name="He G."/>
            <person name="Yan M."/>
            <person name="Ng V."/>
            <person name="Cullen D."/>
            <person name="Martin F."/>
            <person name="Rosso M.-N."/>
            <person name="Henrissat B."/>
            <person name="Hibbett D."/>
            <person name="Martinez A.T."/>
            <person name="Grigoriev I.V."/>
        </authorList>
    </citation>
    <scope>NUCLEOTIDE SEQUENCE</scope>
    <source>
        <strain evidence="4">AH 40177</strain>
    </source>
</reference>
<sequence>MKRFATRLISRRPLCRYKHTHVPLPYDVNKGLGEFLPPAALKVVSFDYQKGLLDRLNEEVRGTDLEGQPVVQTIVSSAPDRSRVLAFNYASLALNNHFFLDGLAPPPDSLPNHEHHISSSFIHQIRAQHGSLAQLKSNFSAAAMGLFTNGFIWFVTDSAGNTAVVPTLGPGSLLVRSQTYMASTKGMDVGFDMGQWGRGDLLTEEDPYFEEWKEETISLMEKESARAPTTNAVPSHSLPGTSPASPASGVSAQNPTQPSHTRSLHSSPSTFNDLKSRFTRLPSSLDEDDPARTYEEPLVSPNPKNVTRTEVLAKHGFGQTLYPLFALSVHEHAWMSAGFGVWGKEAWIKKFWSVVDWKKATEAYEHVTKPKN</sequence>
<feature type="domain" description="Manganese/iron superoxide dismutase C-terminal" evidence="3">
    <location>
        <begin position="121"/>
        <end position="167"/>
    </location>
</feature>
<dbReference type="Pfam" id="PF02777">
    <property type="entry name" value="Sod_Fe_C"/>
    <property type="match status" value="1"/>
</dbReference>
<dbReference type="AlphaFoldDB" id="A0A9P5PZE6"/>